<dbReference type="OrthoDB" id="2899809at2759"/>
<proteinExistence type="predicted"/>
<dbReference type="AlphaFoldDB" id="A0A9P7VHW5"/>
<protein>
    <submittedName>
        <fullName evidence="1">Uncharacterized protein</fullName>
    </submittedName>
</protein>
<reference evidence="1" key="1">
    <citation type="submission" date="2020-11" db="EMBL/GenBank/DDBJ databases">
        <title>Adaptations for nitrogen fixation in a non-lichenized fungal sporocarp promotes dispersal by wood-feeding termites.</title>
        <authorList>
            <consortium name="DOE Joint Genome Institute"/>
            <person name="Koch R.A."/>
            <person name="Yoon G."/>
            <person name="Arayal U."/>
            <person name="Lail K."/>
            <person name="Amirebrahimi M."/>
            <person name="Labutti K."/>
            <person name="Lipzen A."/>
            <person name="Riley R."/>
            <person name="Barry K."/>
            <person name="Henrissat B."/>
            <person name="Grigoriev I.V."/>
            <person name="Herr J.R."/>
            <person name="Aime M.C."/>
        </authorList>
    </citation>
    <scope>NUCLEOTIDE SEQUENCE</scope>
    <source>
        <strain evidence="1">MCA 3950</strain>
    </source>
</reference>
<accession>A0A9P7VHW5</accession>
<organism evidence="1 2">
    <name type="scientific">Guyanagaster necrorhizus</name>
    <dbReference type="NCBI Taxonomy" id="856835"/>
    <lineage>
        <taxon>Eukaryota</taxon>
        <taxon>Fungi</taxon>
        <taxon>Dikarya</taxon>
        <taxon>Basidiomycota</taxon>
        <taxon>Agaricomycotina</taxon>
        <taxon>Agaricomycetes</taxon>
        <taxon>Agaricomycetidae</taxon>
        <taxon>Agaricales</taxon>
        <taxon>Marasmiineae</taxon>
        <taxon>Physalacriaceae</taxon>
        <taxon>Guyanagaster</taxon>
    </lineage>
</organism>
<comment type="caution">
    <text evidence="1">The sequence shown here is derived from an EMBL/GenBank/DDBJ whole genome shotgun (WGS) entry which is preliminary data.</text>
</comment>
<keyword evidence="2" id="KW-1185">Reference proteome</keyword>
<name>A0A9P7VHW5_9AGAR</name>
<dbReference type="RefSeq" id="XP_043034347.1">
    <property type="nucleotide sequence ID" value="XM_043181413.1"/>
</dbReference>
<dbReference type="Proteomes" id="UP000812287">
    <property type="component" value="Unassembled WGS sequence"/>
</dbReference>
<sequence length="135" mass="15507">MTEESTQSANAEFAAFHNRLQELEDMLPGHIQQCKEHVKFIDSPKEECNWHAKDKDEKMKEFKETLTTVSKVVETAQDEHRNRKVLCKSDTEAVLQEIHAMHEVQIKTLNVYSGWQVFDLTVNIGPGLLISKPIS</sequence>
<evidence type="ECO:0000313" key="2">
    <source>
        <dbReference type="Proteomes" id="UP000812287"/>
    </source>
</evidence>
<evidence type="ECO:0000313" key="1">
    <source>
        <dbReference type="EMBL" id="KAG7440847.1"/>
    </source>
</evidence>
<dbReference type="EMBL" id="MU250566">
    <property type="protein sequence ID" value="KAG7440847.1"/>
    <property type="molecule type" value="Genomic_DNA"/>
</dbReference>
<dbReference type="GeneID" id="66103709"/>
<gene>
    <name evidence="1" type="ORF">BT62DRAFT_563983</name>
</gene>